<organism evidence="1">
    <name type="scientific">Rhizopus microsporus var. microsporus</name>
    <dbReference type="NCBI Taxonomy" id="86635"/>
    <lineage>
        <taxon>Eukaryota</taxon>
        <taxon>Fungi</taxon>
        <taxon>Fungi incertae sedis</taxon>
        <taxon>Mucoromycota</taxon>
        <taxon>Mucoromycotina</taxon>
        <taxon>Mucoromycetes</taxon>
        <taxon>Mucorales</taxon>
        <taxon>Mucorineae</taxon>
        <taxon>Rhizopodaceae</taxon>
        <taxon>Rhizopus</taxon>
    </lineage>
</organism>
<sequence length="54" mass="6031">MDEILRLFNDNSTIDIIGNEQLNRPLTNLANEISPSLITANAEVTRTICQIFAI</sequence>
<dbReference type="Proteomes" id="UP000242414">
    <property type="component" value="Unassembled WGS sequence"/>
</dbReference>
<dbReference type="AlphaFoldDB" id="A0A1X0QVS8"/>
<reference evidence="1" key="1">
    <citation type="journal article" date="2016" name="Proc. Natl. Acad. Sci. U.S.A.">
        <title>Lipid metabolic changes in an early divergent fungus govern the establishment of a mutualistic symbiosis with endobacteria.</title>
        <authorList>
            <person name="Lastovetsky O.A."/>
            <person name="Gaspar M.L."/>
            <person name="Mondo S.J."/>
            <person name="LaButti K.M."/>
            <person name="Sandor L."/>
            <person name="Grigoriev I.V."/>
            <person name="Henry S.A."/>
            <person name="Pawlowska T.E."/>
        </authorList>
    </citation>
    <scope>NUCLEOTIDE SEQUENCE [LARGE SCALE GENOMIC DNA]</scope>
    <source>
        <strain evidence="1">ATCC 52814</strain>
    </source>
</reference>
<name>A0A1X0QVS8_RHIZD</name>
<dbReference type="EMBL" id="KV921988">
    <property type="protein sequence ID" value="ORE03880.1"/>
    <property type="molecule type" value="Genomic_DNA"/>
</dbReference>
<proteinExistence type="predicted"/>
<protein>
    <submittedName>
        <fullName evidence="1">Uncharacterized protein</fullName>
    </submittedName>
</protein>
<accession>A0A1X0QVS8</accession>
<evidence type="ECO:0000313" key="1">
    <source>
        <dbReference type="EMBL" id="ORE03880.1"/>
    </source>
</evidence>
<dbReference type="VEuPathDB" id="FungiDB:BCV72DRAFT_232359"/>
<gene>
    <name evidence="1" type="ORF">BCV72DRAFT_232359</name>
</gene>